<name>A0A2A7MJI6_9CLOT</name>
<sequence length="577" mass="66093">MENVSDITLYKNLQKLLTKANIYSVFQPIISLKDASILGYEVLIRDISNLMSPQELINSAIKYDKIIQLESLFIKKALENSSKNEIKEKLFINISPLFLHKKELFNELVINFSKENSIGLGDIILEVTEQENIYSDDIFKQNIEYYKYKHYKIAIDDLGSEHSSLNRISVIKPEFIKLDMHLIRNIHKDEIKQAIVKSMCQLANSIGSYIIAEGIESEHELQKLIDLDVHYGQGYYLQKPAEKLFPLKDEIYKKIINFNIINSNRPSYTISTLSTPSKTITSNILVSKVDEEFKKNTKLLSMCLVDNDIVKGTVTRNSFYTKLGSMYGYSLYSFKPISSIMNKTFLSVDCDMSIEKVIHLAMSRPNDSLYDHVTILKDSKYFGTVTIKNLLEKTIEIEINNARHLNPLTGLPGNLLIEQNLECLINSNAPYSILYFDIDNFKAYNDVYGFENGDRIIYGLSEIICNNIPKDSFIGHIGGDDFIAIISSYYVESICEDIISSFDSNITMWYSQHDINNQYIIATNRHGFKEKFSLASISIAVVTNKHNIFSSIFDLAKETSEIKKKCKQIPRSSYLIL</sequence>
<dbReference type="InterPro" id="IPR000644">
    <property type="entry name" value="CBS_dom"/>
</dbReference>
<proteinExistence type="predicted"/>
<dbReference type="PROSITE" id="PS50887">
    <property type="entry name" value="GGDEF"/>
    <property type="match status" value="1"/>
</dbReference>
<dbReference type="InterPro" id="IPR001633">
    <property type="entry name" value="EAL_dom"/>
</dbReference>
<dbReference type="STRING" id="137838.GCA_001458595_03303"/>
<gene>
    <name evidence="3" type="ORF">CQ394_09150</name>
</gene>
<dbReference type="PANTHER" id="PTHR33121">
    <property type="entry name" value="CYCLIC DI-GMP PHOSPHODIESTERASE PDEF"/>
    <property type="match status" value="1"/>
</dbReference>
<evidence type="ECO:0000259" key="2">
    <source>
        <dbReference type="PROSITE" id="PS50887"/>
    </source>
</evidence>
<protein>
    <submittedName>
        <fullName evidence="3">GGDEF domain-containing protein</fullName>
    </submittedName>
</protein>
<dbReference type="SUPFAM" id="SSF141868">
    <property type="entry name" value="EAL domain-like"/>
    <property type="match status" value="1"/>
</dbReference>
<evidence type="ECO:0000313" key="4">
    <source>
        <dbReference type="Proteomes" id="UP000220840"/>
    </source>
</evidence>
<organism evidence="3 4">
    <name type="scientific">Clostridium neonatale</name>
    <dbReference type="NCBI Taxonomy" id="137838"/>
    <lineage>
        <taxon>Bacteria</taxon>
        <taxon>Bacillati</taxon>
        <taxon>Bacillota</taxon>
        <taxon>Clostridia</taxon>
        <taxon>Eubacteriales</taxon>
        <taxon>Clostridiaceae</taxon>
        <taxon>Clostridium</taxon>
    </lineage>
</organism>
<dbReference type="SUPFAM" id="SSF55073">
    <property type="entry name" value="Nucleotide cyclase"/>
    <property type="match status" value="1"/>
</dbReference>
<dbReference type="PROSITE" id="PS50883">
    <property type="entry name" value="EAL"/>
    <property type="match status" value="1"/>
</dbReference>
<dbReference type="InterPro" id="IPR046342">
    <property type="entry name" value="CBS_dom_sf"/>
</dbReference>
<comment type="caution">
    <text evidence="3">The sequence shown here is derived from an EMBL/GenBank/DDBJ whole genome shotgun (WGS) entry which is preliminary data.</text>
</comment>
<dbReference type="CDD" id="cd01948">
    <property type="entry name" value="EAL"/>
    <property type="match status" value="1"/>
</dbReference>
<dbReference type="Pfam" id="PF00563">
    <property type="entry name" value="EAL"/>
    <property type="match status" value="1"/>
</dbReference>
<dbReference type="Pfam" id="PF00990">
    <property type="entry name" value="GGDEF"/>
    <property type="match status" value="1"/>
</dbReference>
<dbReference type="GO" id="GO:0071111">
    <property type="term" value="F:cyclic-guanylate-specific phosphodiesterase activity"/>
    <property type="evidence" value="ECO:0007669"/>
    <property type="project" value="InterPro"/>
</dbReference>
<reference evidence="3 4" key="1">
    <citation type="submission" date="2017-10" db="EMBL/GenBank/DDBJ databases">
        <title>Effective Description of Clostridium neonatale sp. nov. linked to necrotizing enterocolitis in neonates and a clarification of species assignable to the genus Clostridium (Prazmowski 1880) emend. Lawson and Rainey 2016.</title>
        <authorList>
            <person name="Bernard K."/>
            <person name="Burdz T."/>
            <person name="Wiebe D."/>
            <person name="Balcewich B."/>
            <person name="Alfa M."/>
            <person name="Bernier A.-M."/>
        </authorList>
    </citation>
    <scope>NUCLEOTIDE SEQUENCE [LARGE SCALE GENOMIC DNA]</scope>
    <source>
        <strain evidence="3 4">LCDC99A005</strain>
    </source>
</reference>
<dbReference type="Gene3D" id="3.20.20.450">
    <property type="entry name" value="EAL domain"/>
    <property type="match status" value="1"/>
</dbReference>
<dbReference type="Gene3D" id="3.30.70.270">
    <property type="match status" value="1"/>
</dbReference>
<keyword evidence="4" id="KW-1185">Reference proteome</keyword>
<dbReference type="AlphaFoldDB" id="A0A2A7MJI6"/>
<dbReference type="InterPro" id="IPR035919">
    <property type="entry name" value="EAL_sf"/>
</dbReference>
<dbReference type="InterPro" id="IPR043128">
    <property type="entry name" value="Rev_trsase/Diguanyl_cyclase"/>
</dbReference>
<evidence type="ECO:0000259" key="1">
    <source>
        <dbReference type="PROSITE" id="PS50883"/>
    </source>
</evidence>
<feature type="domain" description="EAL" evidence="1">
    <location>
        <begin position="6"/>
        <end position="254"/>
    </location>
</feature>
<evidence type="ECO:0000313" key="3">
    <source>
        <dbReference type="EMBL" id="PEG31845.1"/>
    </source>
</evidence>
<dbReference type="NCBIfam" id="TIGR00254">
    <property type="entry name" value="GGDEF"/>
    <property type="match status" value="1"/>
</dbReference>
<dbReference type="Proteomes" id="UP000220840">
    <property type="component" value="Unassembled WGS sequence"/>
</dbReference>
<dbReference type="Pfam" id="PF00571">
    <property type="entry name" value="CBS"/>
    <property type="match status" value="1"/>
</dbReference>
<feature type="domain" description="GGDEF" evidence="2">
    <location>
        <begin position="429"/>
        <end position="577"/>
    </location>
</feature>
<dbReference type="InterPro" id="IPR029787">
    <property type="entry name" value="Nucleotide_cyclase"/>
</dbReference>
<dbReference type="SUPFAM" id="SSF54631">
    <property type="entry name" value="CBS-domain pair"/>
    <property type="match status" value="1"/>
</dbReference>
<dbReference type="EMBL" id="PDCJ01000001">
    <property type="protein sequence ID" value="PEG31845.1"/>
    <property type="molecule type" value="Genomic_DNA"/>
</dbReference>
<dbReference type="SMART" id="SM00052">
    <property type="entry name" value="EAL"/>
    <property type="match status" value="1"/>
</dbReference>
<dbReference type="SMART" id="SM00267">
    <property type="entry name" value="GGDEF"/>
    <property type="match status" value="1"/>
</dbReference>
<dbReference type="PANTHER" id="PTHR33121:SF70">
    <property type="entry name" value="SIGNALING PROTEIN YKOW"/>
    <property type="match status" value="1"/>
</dbReference>
<dbReference type="InterPro" id="IPR000160">
    <property type="entry name" value="GGDEF_dom"/>
</dbReference>
<dbReference type="InterPro" id="IPR050706">
    <property type="entry name" value="Cyclic-di-GMP_PDE-like"/>
</dbReference>
<accession>A0A2A7MJI6</accession>
<dbReference type="OrthoDB" id="9813903at2"/>
<dbReference type="CDD" id="cd01949">
    <property type="entry name" value="GGDEF"/>
    <property type="match status" value="1"/>
</dbReference>
<dbReference type="RefSeq" id="WP_058295996.1">
    <property type="nucleotide sequence ID" value="NZ_CAMRXG010000026.1"/>
</dbReference>